<feature type="non-terminal residue" evidence="1">
    <location>
        <position position="1"/>
    </location>
</feature>
<dbReference type="AlphaFoldDB" id="A0A0B7C3N2"/>
<proteinExistence type="predicted"/>
<gene>
    <name evidence="1" type="primary">ORF222191</name>
</gene>
<sequence length="66" mass="7507">IPYQSWSYDNSQLTLAAQPSSSLVTSELETTQYAVADPRVTKEVHQSTKPSQSFDRLNFSFILRKL</sequence>
<evidence type="ECO:0000313" key="1">
    <source>
        <dbReference type="EMBL" id="CEK99813.1"/>
    </source>
</evidence>
<organism evidence="1">
    <name type="scientific">Arion vulgaris</name>
    <dbReference type="NCBI Taxonomy" id="1028688"/>
    <lineage>
        <taxon>Eukaryota</taxon>
        <taxon>Metazoa</taxon>
        <taxon>Spiralia</taxon>
        <taxon>Lophotrochozoa</taxon>
        <taxon>Mollusca</taxon>
        <taxon>Gastropoda</taxon>
        <taxon>Heterobranchia</taxon>
        <taxon>Euthyneura</taxon>
        <taxon>Panpulmonata</taxon>
        <taxon>Eupulmonata</taxon>
        <taxon>Stylommatophora</taxon>
        <taxon>Helicina</taxon>
        <taxon>Arionoidea</taxon>
        <taxon>Arionidae</taxon>
        <taxon>Arion</taxon>
    </lineage>
</organism>
<reference evidence="1" key="1">
    <citation type="submission" date="2014-12" db="EMBL/GenBank/DDBJ databases">
        <title>Insight into the proteome of Arion vulgaris.</title>
        <authorList>
            <person name="Aradska J."/>
            <person name="Bulat T."/>
            <person name="Smidak R."/>
            <person name="Sarate P."/>
            <person name="Gangsoo J."/>
            <person name="Sialana F."/>
            <person name="Bilban M."/>
            <person name="Lubec G."/>
        </authorList>
    </citation>
    <scope>NUCLEOTIDE SEQUENCE</scope>
    <source>
        <tissue evidence="1">Skin</tissue>
    </source>
</reference>
<name>A0A0B7C3N2_9EUPU</name>
<protein>
    <submittedName>
        <fullName evidence="1">Uncharacterized protein</fullName>
    </submittedName>
</protein>
<dbReference type="EMBL" id="HACG01052942">
    <property type="protein sequence ID" value="CEK99813.1"/>
    <property type="molecule type" value="Transcribed_RNA"/>
</dbReference>
<accession>A0A0B7C3N2</accession>